<evidence type="ECO:0000313" key="1">
    <source>
        <dbReference type="EMBL" id="MDA0160960.1"/>
    </source>
</evidence>
<dbReference type="AlphaFoldDB" id="A0A9X3MR60"/>
<dbReference type="Pfam" id="PF09969">
    <property type="entry name" value="DUF2203"/>
    <property type="match status" value="1"/>
</dbReference>
<gene>
    <name evidence="1" type="ORF">OM076_11845</name>
</gene>
<dbReference type="RefSeq" id="WP_270040089.1">
    <property type="nucleotide sequence ID" value="NZ_JAPDOD010000008.1"/>
</dbReference>
<keyword evidence="2" id="KW-1185">Reference proteome</keyword>
<dbReference type="InterPro" id="IPR018699">
    <property type="entry name" value="DUF2203"/>
</dbReference>
<dbReference type="PIRSF" id="PIRSF016498">
    <property type="entry name" value="UCP016498"/>
    <property type="match status" value="1"/>
</dbReference>
<dbReference type="EMBL" id="JAPDOD010000008">
    <property type="protein sequence ID" value="MDA0160960.1"/>
    <property type="molecule type" value="Genomic_DNA"/>
</dbReference>
<organism evidence="1 2">
    <name type="scientific">Solirubrobacter ginsenosidimutans</name>
    <dbReference type="NCBI Taxonomy" id="490573"/>
    <lineage>
        <taxon>Bacteria</taxon>
        <taxon>Bacillati</taxon>
        <taxon>Actinomycetota</taxon>
        <taxon>Thermoleophilia</taxon>
        <taxon>Solirubrobacterales</taxon>
        <taxon>Solirubrobacteraceae</taxon>
        <taxon>Solirubrobacter</taxon>
    </lineage>
</organism>
<evidence type="ECO:0000313" key="2">
    <source>
        <dbReference type="Proteomes" id="UP001149140"/>
    </source>
</evidence>
<sequence>MRHSRHFTLDEANAQIPWVVDKLAALRDARARLTDQQARQALTEGSPTNGGGHPGKVVGEAFVELQNGIAAFDHRGIVLRDLDSGLIDFPSVQDGVEVYLCWISGETEIAFWHDLDAGYGGRQPL</sequence>
<proteinExistence type="predicted"/>
<name>A0A9X3MR60_9ACTN</name>
<protein>
    <submittedName>
        <fullName evidence="1">DUF2203 domain-containing protein</fullName>
    </submittedName>
</protein>
<accession>A0A9X3MR60</accession>
<reference evidence="1" key="1">
    <citation type="submission" date="2022-10" db="EMBL/GenBank/DDBJ databases">
        <title>The WGS of Solirubrobacter ginsenosidimutans DSM 21036.</title>
        <authorList>
            <person name="Jiang Z."/>
        </authorList>
    </citation>
    <scope>NUCLEOTIDE SEQUENCE</scope>
    <source>
        <strain evidence="1">DSM 21036</strain>
    </source>
</reference>
<comment type="caution">
    <text evidence="1">The sequence shown here is derived from an EMBL/GenBank/DDBJ whole genome shotgun (WGS) entry which is preliminary data.</text>
</comment>
<dbReference type="Proteomes" id="UP001149140">
    <property type="component" value="Unassembled WGS sequence"/>
</dbReference>